<name>A7SMA0_NEMVE</name>
<evidence type="ECO:0000313" key="1">
    <source>
        <dbReference type="EMBL" id="EDO35149.1"/>
    </source>
</evidence>
<dbReference type="AlphaFoldDB" id="A7SMA0"/>
<protein>
    <submittedName>
        <fullName evidence="1">Uncharacterized protein</fullName>
    </submittedName>
</protein>
<dbReference type="Proteomes" id="UP000001593">
    <property type="component" value="Unassembled WGS sequence"/>
</dbReference>
<organism evidence="1 2">
    <name type="scientific">Nematostella vectensis</name>
    <name type="common">Starlet sea anemone</name>
    <dbReference type="NCBI Taxonomy" id="45351"/>
    <lineage>
        <taxon>Eukaryota</taxon>
        <taxon>Metazoa</taxon>
        <taxon>Cnidaria</taxon>
        <taxon>Anthozoa</taxon>
        <taxon>Hexacorallia</taxon>
        <taxon>Actiniaria</taxon>
        <taxon>Edwardsiidae</taxon>
        <taxon>Nematostella</taxon>
    </lineage>
</organism>
<accession>A7SMA0</accession>
<dbReference type="HOGENOM" id="CLU_502778_0_0_1"/>
<dbReference type="EMBL" id="DS469707">
    <property type="protein sequence ID" value="EDO35149.1"/>
    <property type="molecule type" value="Genomic_DNA"/>
</dbReference>
<dbReference type="SUPFAM" id="SSF50630">
    <property type="entry name" value="Acid proteases"/>
    <property type="match status" value="1"/>
</dbReference>
<dbReference type="eggNOG" id="KOG0017">
    <property type="taxonomic scope" value="Eukaryota"/>
</dbReference>
<gene>
    <name evidence="1" type="ORF">NEMVEDRAFT_v1g246166</name>
</gene>
<proteinExistence type="predicted"/>
<dbReference type="InParanoid" id="A7SMA0"/>
<keyword evidence="2" id="KW-1185">Reference proteome</keyword>
<dbReference type="PhylomeDB" id="A7SMA0"/>
<dbReference type="Gene3D" id="2.40.70.10">
    <property type="entry name" value="Acid Proteases"/>
    <property type="match status" value="1"/>
</dbReference>
<dbReference type="InterPro" id="IPR021109">
    <property type="entry name" value="Peptidase_aspartic_dom_sf"/>
</dbReference>
<reference evidence="1 2" key="1">
    <citation type="journal article" date="2007" name="Science">
        <title>Sea anemone genome reveals ancestral eumetazoan gene repertoire and genomic organization.</title>
        <authorList>
            <person name="Putnam N.H."/>
            <person name="Srivastava M."/>
            <person name="Hellsten U."/>
            <person name="Dirks B."/>
            <person name="Chapman J."/>
            <person name="Salamov A."/>
            <person name="Terry A."/>
            <person name="Shapiro H."/>
            <person name="Lindquist E."/>
            <person name="Kapitonov V.V."/>
            <person name="Jurka J."/>
            <person name="Genikhovich G."/>
            <person name="Grigoriev I.V."/>
            <person name="Lucas S.M."/>
            <person name="Steele R.E."/>
            <person name="Finnerty J.R."/>
            <person name="Technau U."/>
            <person name="Martindale M.Q."/>
            <person name="Rokhsar D.S."/>
        </authorList>
    </citation>
    <scope>NUCLEOTIDE SEQUENCE [LARGE SCALE GENOMIC DNA]</scope>
    <source>
        <strain evidence="2">CH2 X CH6</strain>
    </source>
</reference>
<evidence type="ECO:0000313" key="2">
    <source>
        <dbReference type="Proteomes" id="UP000001593"/>
    </source>
</evidence>
<dbReference type="Pfam" id="PF13650">
    <property type="entry name" value="Asp_protease_2"/>
    <property type="match status" value="1"/>
</dbReference>
<dbReference type="CDD" id="cd00303">
    <property type="entry name" value="retropepsin_like"/>
    <property type="match status" value="1"/>
</dbReference>
<sequence length="593" mass="65548">MPSTESIDPPAHTAHDAVVLRIQTRQSPYLDVFYNHHTVRMTVDSGATGNMIRLSTATRLGCNITTSSQSVSQADGSSQLHVVGETRLSFTRADKSFSFEGLVVENLDVEVLAGTPFMEKNDIAVRPAKGQIILGDNTIYTYGAHHSTLTSTTARLVTVLRAPPRNATVWPGEFLEITLPDDTPTDAEYALEPRTDAPSARRVKPSAVWPPPGIVTSIAGRIRIPNLTSEPRSLKRNEHFCQVRQLFEPSNVTTTSPARAFPSTDTLHSANVSLDPDSLLPSDIKAKFKALHHEYDQVFDANIEGYNGHVGPFEARVNMGPVEPPQRKGRLPQYAHFASRNAPPCEDEACQICSFVKQLGDSVVRRSSIQDVIDGNERLPFTSRSAWLAIQSECPDLRRTHSHLKQGTRPSKKVTNIKDVKRYLGVATIAKDGLLVVKRETPLSPSRECIIVPRRVLDGVLTALHIQLCHPSTHQLKMATKRYLFALDLEKAIVRVSQACHHCASLRTSSKARIEQSSCDPPDAIGVSFAADVIRRSRQFILIVRECVTSYTTSLLLTNEQHSTLRDALIRLCVQMRPLDGESLILEPHPDLA</sequence>